<dbReference type="EMBL" id="WIGN01000006">
    <property type="protein sequence ID" value="KAF6820183.1"/>
    <property type="molecule type" value="Genomic_DNA"/>
</dbReference>
<comment type="caution">
    <text evidence="2">The sequence shown here is derived from an EMBL/GenBank/DDBJ whole genome shotgun (WGS) entry which is preliminary data.</text>
</comment>
<accession>A0A8H6JWB6</accession>
<dbReference type="AlphaFoldDB" id="A0A8H6JWB6"/>
<reference evidence="2 3" key="1">
    <citation type="journal article" date="2020" name="Phytopathology">
        <title>Genome Sequence Resources of Colletotrichum truncatum, C. plurivorum, C. musicola, and C. sojae: Four Species Pathogenic to Soybean (Glycine max).</title>
        <authorList>
            <person name="Rogerio F."/>
            <person name="Boufleur T.R."/>
            <person name="Ciampi-Guillardi M."/>
            <person name="Sukno S.A."/>
            <person name="Thon M.R."/>
            <person name="Massola Junior N.S."/>
            <person name="Baroncelli R."/>
        </authorList>
    </citation>
    <scope>NUCLEOTIDE SEQUENCE [LARGE SCALE GENOMIC DNA]</scope>
    <source>
        <strain evidence="2 3">LFN0009</strain>
    </source>
</reference>
<feature type="region of interest" description="Disordered" evidence="1">
    <location>
        <begin position="55"/>
        <end position="78"/>
    </location>
</feature>
<evidence type="ECO:0000256" key="1">
    <source>
        <dbReference type="SAM" id="MobiDB-lite"/>
    </source>
</evidence>
<protein>
    <submittedName>
        <fullName evidence="2">Uncharacterized protein</fullName>
    </submittedName>
</protein>
<gene>
    <name evidence="2" type="ORF">CSOJ01_00886</name>
</gene>
<sequence length="104" mass="11230">MILLPPHSTFVCAGSRLDTWQSTVYEGRPIALSHPPGPGGWRAKGQGTRYVVRRRGADRPCSTEREGRSPAPPLDGYGAAQRYPPHVAVCALPRTQAQALAGRL</sequence>
<keyword evidence="3" id="KW-1185">Reference proteome</keyword>
<evidence type="ECO:0000313" key="3">
    <source>
        <dbReference type="Proteomes" id="UP000652219"/>
    </source>
</evidence>
<evidence type="ECO:0000313" key="2">
    <source>
        <dbReference type="EMBL" id="KAF6820183.1"/>
    </source>
</evidence>
<organism evidence="2 3">
    <name type="scientific">Colletotrichum sojae</name>
    <dbReference type="NCBI Taxonomy" id="2175907"/>
    <lineage>
        <taxon>Eukaryota</taxon>
        <taxon>Fungi</taxon>
        <taxon>Dikarya</taxon>
        <taxon>Ascomycota</taxon>
        <taxon>Pezizomycotina</taxon>
        <taxon>Sordariomycetes</taxon>
        <taxon>Hypocreomycetidae</taxon>
        <taxon>Glomerellales</taxon>
        <taxon>Glomerellaceae</taxon>
        <taxon>Colletotrichum</taxon>
        <taxon>Colletotrichum orchidearum species complex</taxon>
    </lineage>
</organism>
<feature type="compositionally biased region" description="Basic and acidic residues" evidence="1">
    <location>
        <begin position="55"/>
        <end position="68"/>
    </location>
</feature>
<dbReference type="Proteomes" id="UP000652219">
    <property type="component" value="Unassembled WGS sequence"/>
</dbReference>
<name>A0A8H6JWB6_9PEZI</name>
<proteinExistence type="predicted"/>